<evidence type="ECO:0000313" key="1">
    <source>
        <dbReference type="EMBL" id="EZA59371.1"/>
    </source>
</evidence>
<reference evidence="1 2" key="1">
    <citation type="journal article" date="2014" name="Curr. Biol.">
        <title>The genome of the clonal raider ant Cerapachys biroi.</title>
        <authorList>
            <person name="Oxley P.R."/>
            <person name="Ji L."/>
            <person name="Fetter-Pruneda I."/>
            <person name="McKenzie S.K."/>
            <person name="Li C."/>
            <person name="Hu H."/>
            <person name="Zhang G."/>
            <person name="Kronauer D.J."/>
        </authorList>
    </citation>
    <scope>NUCLEOTIDE SEQUENCE [LARGE SCALE GENOMIC DNA]</scope>
</reference>
<name>A0A026WUM8_OOCBI</name>
<accession>A0A026WUM8</accession>
<feature type="non-terminal residue" evidence="1">
    <location>
        <position position="1"/>
    </location>
</feature>
<proteinExistence type="predicted"/>
<sequence>VQKRKAAAVAATLLHLRKSGKKRYCKKKYWIAPIFQERKVHGFFHAVLPKLVLEDLRFNNYIRMSATQFEKLTFLVRADIFAPCEYSLQAETFQRTATTR</sequence>
<organism evidence="1 2">
    <name type="scientific">Ooceraea biroi</name>
    <name type="common">Clonal raider ant</name>
    <name type="synonym">Cerapachys biroi</name>
    <dbReference type="NCBI Taxonomy" id="2015173"/>
    <lineage>
        <taxon>Eukaryota</taxon>
        <taxon>Metazoa</taxon>
        <taxon>Ecdysozoa</taxon>
        <taxon>Arthropoda</taxon>
        <taxon>Hexapoda</taxon>
        <taxon>Insecta</taxon>
        <taxon>Pterygota</taxon>
        <taxon>Neoptera</taxon>
        <taxon>Endopterygota</taxon>
        <taxon>Hymenoptera</taxon>
        <taxon>Apocrita</taxon>
        <taxon>Aculeata</taxon>
        <taxon>Formicoidea</taxon>
        <taxon>Formicidae</taxon>
        <taxon>Dorylinae</taxon>
        <taxon>Ooceraea</taxon>
    </lineage>
</organism>
<gene>
    <name evidence="1" type="ORF">X777_16017</name>
</gene>
<dbReference type="EMBL" id="KK107109">
    <property type="protein sequence ID" value="EZA59371.1"/>
    <property type="molecule type" value="Genomic_DNA"/>
</dbReference>
<keyword evidence="2" id="KW-1185">Reference proteome</keyword>
<dbReference type="Proteomes" id="UP000053097">
    <property type="component" value="Unassembled WGS sequence"/>
</dbReference>
<evidence type="ECO:0000313" key="2">
    <source>
        <dbReference type="Proteomes" id="UP000053097"/>
    </source>
</evidence>
<dbReference type="AlphaFoldDB" id="A0A026WUM8"/>
<protein>
    <submittedName>
        <fullName evidence="1">Uncharacterized protein</fullName>
    </submittedName>
</protein>